<evidence type="ECO:0000313" key="9">
    <source>
        <dbReference type="Proteomes" id="UP000062833"/>
    </source>
</evidence>
<dbReference type="InterPro" id="IPR000711">
    <property type="entry name" value="ATPase_OSCP/dsu"/>
</dbReference>
<evidence type="ECO:0000256" key="4">
    <source>
        <dbReference type="ARBA" id="ARBA00023065"/>
    </source>
</evidence>
<comment type="function">
    <text evidence="7">F(1)F(0) ATP synthase produces ATP from ADP in the presence of a proton or sodium gradient. F-type ATPases consist of two structural domains, F(1) containing the extramembraneous catalytic core and F(0) containing the membrane proton channel, linked together by a central stalk and a peripheral stalk. During catalysis, ATP synthesis in the catalytic domain of F(1) is coupled via a rotary mechanism of the central stalk subunits to proton translocation.</text>
</comment>
<dbReference type="PANTHER" id="PTHR11910">
    <property type="entry name" value="ATP SYNTHASE DELTA CHAIN"/>
    <property type="match status" value="1"/>
</dbReference>
<accession>A0A0M5M3A5</accession>
<keyword evidence="3 7" id="KW-0375">Hydrogen ion transport</keyword>
<dbReference type="AlphaFoldDB" id="A0A0M5M3A5"/>
<evidence type="ECO:0000256" key="2">
    <source>
        <dbReference type="ARBA" id="ARBA00022448"/>
    </source>
</evidence>
<evidence type="ECO:0000256" key="1">
    <source>
        <dbReference type="ARBA" id="ARBA00004370"/>
    </source>
</evidence>
<evidence type="ECO:0000256" key="6">
    <source>
        <dbReference type="ARBA" id="ARBA00023310"/>
    </source>
</evidence>
<dbReference type="RefSeq" id="WP_062007122.1">
    <property type="nucleotide sequence ID" value="NZ_CP012677.1"/>
</dbReference>
<reference evidence="9" key="1">
    <citation type="submission" date="2015-09" db="EMBL/GenBank/DDBJ databases">
        <title>Complete genome of Arthrobacter alpinus strain R3.8.</title>
        <authorList>
            <person name="See-Too W.S."/>
            <person name="Chan K.G."/>
        </authorList>
    </citation>
    <scope>NUCLEOTIDE SEQUENCE [LARGE SCALE GENOMIC DNA]</scope>
    <source>
        <strain evidence="9">R3.8</strain>
    </source>
</reference>
<evidence type="ECO:0000256" key="7">
    <source>
        <dbReference type="HAMAP-Rule" id="MF_01416"/>
    </source>
</evidence>
<keyword evidence="9" id="KW-1185">Reference proteome</keyword>
<dbReference type="NCBIfam" id="TIGR01145">
    <property type="entry name" value="ATP_synt_delta"/>
    <property type="match status" value="1"/>
</dbReference>
<keyword evidence="5 7" id="KW-0472">Membrane</keyword>
<dbReference type="NCBIfam" id="NF009967">
    <property type="entry name" value="PRK13430.1"/>
    <property type="match status" value="1"/>
</dbReference>
<dbReference type="EMBL" id="CP012677">
    <property type="protein sequence ID" value="ALE92582.1"/>
    <property type="molecule type" value="Genomic_DNA"/>
</dbReference>
<comment type="similarity">
    <text evidence="7">Belongs to the ATPase delta chain family.</text>
</comment>
<dbReference type="KEGG" id="aaq:AOC05_10140"/>
<gene>
    <name evidence="7" type="primary">atpH</name>
    <name evidence="8" type="ORF">AOC05_10140</name>
</gene>
<keyword evidence="4 7" id="KW-0406">Ion transport</keyword>
<sequence>MAGVSSTSLAAALQSLEPKLATASIALAQELFGILGLLDSNAGLRRALTDPARESGEKAALVSTLIGGKVSTEAESTFASLVASRWSSARDIGDALEVLAATAAIAVAEGQADGSANLDKLEEELFAFIRVVGSSHDLQRALDDAQATDEAKSALALKVLPQASAVSALLIRQAVVSPRGLKPTALVQRFVELVAKRQQRWIAFVSVTRDLSAEQLSRLQAGLNNLYGRDLKINVNIDPTLVGGIKVTVGDEVVDATAATRLAELRRRLAV</sequence>
<dbReference type="GO" id="GO:0046933">
    <property type="term" value="F:proton-transporting ATP synthase activity, rotational mechanism"/>
    <property type="evidence" value="ECO:0007669"/>
    <property type="project" value="UniProtKB-UniRule"/>
</dbReference>
<dbReference type="PATRIC" id="fig|656366.3.peg.2189"/>
<dbReference type="GO" id="GO:0005886">
    <property type="term" value="C:plasma membrane"/>
    <property type="evidence" value="ECO:0007669"/>
    <property type="project" value="UniProtKB-SubCell"/>
</dbReference>
<name>A0A0M5M3A5_9MICC</name>
<dbReference type="HAMAP" id="MF_01416">
    <property type="entry name" value="ATP_synth_delta_bact"/>
    <property type="match status" value="1"/>
</dbReference>
<evidence type="ECO:0000256" key="3">
    <source>
        <dbReference type="ARBA" id="ARBA00022781"/>
    </source>
</evidence>
<keyword evidence="2 7" id="KW-0813">Transport</keyword>
<dbReference type="OrthoDB" id="5242917at2"/>
<proteinExistence type="inferred from homology"/>
<evidence type="ECO:0000313" key="8">
    <source>
        <dbReference type="EMBL" id="ALE92582.1"/>
    </source>
</evidence>
<dbReference type="Pfam" id="PF00213">
    <property type="entry name" value="OSCP"/>
    <property type="match status" value="1"/>
</dbReference>
<evidence type="ECO:0000256" key="5">
    <source>
        <dbReference type="ARBA" id="ARBA00023136"/>
    </source>
</evidence>
<dbReference type="Proteomes" id="UP000062833">
    <property type="component" value="Chromosome"/>
</dbReference>
<keyword evidence="7" id="KW-1003">Cell membrane</keyword>
<protein>
    <recommendedName>
        <fullName evidence="7">ATP synthase subunit delta</fullName>
    </recommendedName>
    <alternativeName>
        <fullName evidence="7">ATP synthase F(1) sector subunit delta</fullName>
    </alternativeName>
    <alternativeName>
        <fullName evidence="7">F-type ATPase subunit delta</fullName>
        <shortName evidence="7">F-ATPase subunit delta</shortName>
    </alternativeName>
</protein>
<organism evidence="8 9">
    <name type="scientific">Arthrobacter alpinus</name>
    <dbReference type="NCBI Taxonomy" id="656366"/>
    <lineage>
        <taxon>Bacteria</taxon>
        <taxon>Bacillati</taxon>
        <taxon>Actinomycetota</taxon>
        <taxon>Actinomycetes</taxon>
        <taxon>Micrococcales</taxon>
        <taxon>Micrococcaceae</taxon>
        <taxon>Arthrobacter</taxon>
    </lineage>
</organism>
<keyword evidence="6 7" id="KW-0066">ATP synthesis</keyword>
<comment type="subcellular location">
    <subcellularLocation>
        <location evidence="7">Cell membrane</location>
        <topology evidence="7">Peripheral membrane protein</topology>
    </subcellularLocation>
    <subcellularLocation>
        <location evidence="1">Membrane</location>
    </subcellularLocation>
</comment>
<comment type="function">
    <text evidence="7">This protein is part of the stalk that links CF(0) to CF(1). It either transmits conformational changes from CF(0) to CF(1) or is implicated in proton conduction.</text>
</comment>
<keyword evidence="7" id="KW-0139">CF(1)</keyword>
<dbReference type="GO" id="GO:0045259">
    <property type="term" value="C:proton-transporting ATP synthase complex"/>
    <property type="evidence" value="ECO:0007669"/>
    <property type="project" value="UniProtKB-KW"/>
</dbReference>